<dbReference type="Gene3D" id="1.10.10.60">
    <property type="entry name" value="Homeodomain-like"/>
    <property type="match status" value="1"/>
</dbReference>
<organism evidence="12 13">
    <name type="scientific">Zopfia rhizophila CBS 207.26</name>
    <dbReference type="NCBI Taxonomy" id="1314779"/>
    <lineage>
        <taxon>Eukaryota</taxon>
        <taxon>Fungi</taxon>
        <taxon>Dikarya</taxon>
        <taxon>Ascomycota</taxon>
        <taxon>Pezizomycotina</taxon>
        <taxon>Dothideomycetes</taxon>
        <taxon>Dothideomycetes incertae sedis</taxon>
        <taxon>Zopfiaceae</taxon>
        <taxon>Zopfia</taxon>
    </lineage>
</organism>
<dbReference type="InterPro" id="IPR036910">
    <property type="entry name" value="HMG_box_dom_sf"/>
</dbReference>
<comment type="subunit">
    <text evidence="9">Homodimer.</text>
</comment>
<evidence type="ECO:0000256" key="3">
    <source>
        <dbReference type="ARBA" id="ARBA00022895"/>
    </source>
</evidence>
<dbReference type="Gene3D" id="1.10.10.2170">
    <property type="match status" value="1"/>
</dbReference>
<keyword evidence="2 9" id="KW-0158">Chromosome</keyword>
<dbReference type="Pfam" id="PF11626">
    <property type="entry name" value="Rap1_C"/>
    <property type="match status" value="1"/>
</dbReference>
<dbReference type="InterPro" id="IPR001357">
    <property type="entry name" value="BRCT_dom"/>
</dbReference>
<evidence type="ECO:0000256" key="8">
    <source>
        <dbReference type="PROSITE-ProRule" id="PRU00267"/>
    </source>
</evidence>
<protein>
    <recommendedName>
        <fullName evidence="9">DNA-binding protein RAP1</fullName>
    </recommendedName>
</protein>
<proteinExistence type="inferred from homology"/>
<evidence type="ECO:0000313" key="13">
    <source>
        <dbReference type="Proteomes" id="UP000800200"/>
    </source>
</evidence>
<evidence type="ECO:0000256" key="6">
    <source>
        <dbReference type="ARBA" id="ARBA00023163"/>
    </source>
</evidence>
<feature type="region of interest" description="Disordered" evidence="10">
    <location>
        <begin position="511"/>
        <end position="759"/>
    </location>
</feature>
<accession>A0A6A6DSA4</accession>
<keyword evidence="6" id="KW-0804">Transcription</keyword>
<evidence type="ECO:0000256" key="1">
    <source>
        <dbReference type="ARBA" id="ARBA00010467"/>
    </source>
</evidence>
<feature type="compositionally biased region" description="Polar residues" evidence="10">
    <location>
        <begin position="737"/>
        <end position="746"/>
    </location>
</feature>
<evidence type="ECO:0000256" key="5">
    <source>
        <dbReference type="ARBA" id="ARBA00023159"/>
    </source>
</evidence>
<dbReference type="InterPro" id="IPR015010">
    <property type="entry name" value="TERF2IP_Myb"/>
</dbReference>
<dbReference type="EMBL" id="ML994654">
    <property type="protein sequence ID" value="KAF2181099.1"/>
    <property type="molecule type" value="Genomic_DNA"/>
</dbReference>
<dbReference type="Pfam" id="PF00505">
    <property type="entry name" value="HMG_box"/>
    <property type="match status" value="1"/>
</dbReference>
<dbReference type="GO" id="GO:0042162">
    <property type="term" value="F:telomeric DNA binding"/>
    <property type="evidence" value="ECO:0007669"/>
    <property type="project" value="TreeGrafter"/>
</dbReference>
<keyword evidence="13" id="KW-1185">Reference proteome</keyword>
<dbReference type="PANTHER" id="PTHR16466">
    <property type="entry name" value="TELOMERE REPEAT-BINDING FACTOR 2-INTERACTING PROTEIN 1"/>
    <property type="match status" value="1"/>
</dbReference>
<dbReference type="Pfam" id="PF08914">
    <property type="entry name" value="Myb_Rap1"/>
    <property type="match status" value="1"/>
</dbReference>
<feature type="region of interest" description="Disordered" evidence="10">
    <location>
        <begin position="173"/>
        <end position="235"/>
    </location>
</feature>
<keyword evidence="3 9" id="KW-0779">Telomere</keyword>
<evidence type="ECO:0000256" key="9">
    <source>
        <dbReference type="RuleBase" id="RU367107"/>
    </source>
</evidence>
<sequence length="854" mass="95524">MAASIVYDDVADDTNFDGQLFAGKKFWIAQRCPTRNRYLDLIKSNGGQIVLLEKLADFMIADHFRRDCPPGSLSYTFIDKSIENGEIENPEDHPAGPAIGSVRDAGSTRPARGGRMAFTADDDRVLYNWVHDYESKGGFASGNEIYKQLEAVNPRHTWQSWRDRYVKQLRDRPPSAFIPANPPPSPPLDHSSDQMTPKKNLPKKTGDPKRKSPAIKRDQPAAPDRITGTGKARKSEEYTVDDFENLFDKADWEELYANVPRINDCSVENYLEGWEKWAEGTSQTAEQWRQYFEKVVRPQWKQDPQWKKERIKVRVEKRHAEDKTDGEGEVEGEVQGEGKDVLGVDGPRTPKGKGRAKRDNSLSVEGTTSKPNSGKAGTLQNLAGQASSSVVSDLHSVDALLQKFMKERAGKRVLSAYQFFVQDRQYAVLDDKPGLDYTELHKILTPQWDKLPEGEKAPYLTMEATDKQRLNIETVLSQVRSSTMCEETPKYIAKAYEKNMKRLRSLEDGVDEFEGTSSPIKRRRSAISSPKLQLEGAQKQPVEVSSGETSSEEKGEQEQDENMEDVIQAQLQTQLDEDMAEDTDKLTPNTESGELQYPTLPPLPPAPDEFEPPSSSPYPSNTPTPTPRAPRTKASNFDTQAILSSPSQGLPIVGLPRPPPGFTKAQTQTQVQVELESQSPGPSIEPSSPARKQESISTSLSIQEFRRSLTEANESRESSHSVPPNLTAIPRPRDQSEAPSEASSHGSGDPDPPLTNAEIREYFAEQNEGGFTDEEITAALKHTRCRPNLAVAVLQAWENGKPLPDQRGIWSIEDDKDVESGDGRVLARLEKKHTWDRWGGIVERLSFLEQYRNA</sequence>
<evidence type="ECO:0000256" key="7">
    <source>
        <dbReference type="ARBA" id="ARBA00023242"/>
    </source>
</evidence>
<dbReference type="PROSITE" id="PS50118">
    <property type="entry name" value="HMG_BOX_2"/>
    <property type="match status" value="1"/>
</dbReference>
<evidence type="ECO:0000256" key="4">
    <source>
        <dbReference type="ARBA" id="ARBA00023015"/>
    </source>
</evidence>
<feature type="compositionally biased region" description="Basic and acidic residues" evidence="10">
    <location>
        <begin position="316"/>
        <end position="326"/>
    </location>
</feature>
<keyword evidence="4" id="KW-0805">Transcription regulation</keyword>
<dbReference type="SMART" id="SM00398">
    <property type="entry name" value="HMG"/>
    <property type="match status" value="1"/>
</dbReference>
<comment type="similarity">
    <text evidence="1 9">Belongs to the RAP1 family.</text>
</comment>
<dbReference type="InterPro" id="IPR009071">
    <property type="entry name" value="HMG_box_dom"/>
</dbReference>
<reference evidence="12" key="1">
    <citation type="journal article" date="2020" name="Stud. Mycol.">
        <title>101 Dothideomycetes genomes: a test case for predicting lifestyles and emergence of pathogens.</title>
        <authorList>
            <person name="Haridas S."/>
            <person name="Albert R."/>
            <person name="Binder M."/>
            <person name="Bloem J."/>
            <person name="Labutti K."/>
            <person name="Salamov A."/>
            <person name="Andreopoulos B."/>
            <person name="Baker S."/>
            <person name="Barry K."/>
            <person name="Bills G."/>
            <person name="Bluhm B."/>
            <person name="Cannon C."/>
            <person name="Castanera R."/>
            <person name="Culley D."/>
            <person name="Daum C."/>
            <person name="Ezra D."/>
            <person name="Gonzalez J."/>
            <person name="Henrissat B."/>
            <person name="Kuo A."/>
            <person name="Liang C."/>
            <person name="Lipzen A."/>
            <person name="Lutzoni F."/>
            <person name="Magnuson J."/>
            <person name="Mondo S."/>
            <person name="Nolan M."/>
            <person name="Ohm R."/>
            <person name="Pangilinan J."/>
            <person name="Park H.-J."/>
            <person name="Ramirez L."/>
            <person name="Alfaro M."/>
            <person name="Sun H."/>
            <person name="Tritt A."/>
            <person name="Yoshinaga Y."/>
            <person name="Zwiers L.-H."/>
            <person name="Turgeon B."/>
            <person name="Goodwin S."/>
            <person name="Spatafora J."/>
            <person name="Crous P."/>
            <person name="Grigoriev I."/>
        </authorList>
    </citation>
    <scope>NUCLEOTIDE SEQUENCE</scope>
    <source>
        <strain evidence="12">CBS 207.26</strain>
    </source>
</reference>
<feature type="DNA-binding region" description="HMG box" evidence="8">
    <location>
        <begin position="410"/>
        <end position="478"/>
    </location>
</feature>
<feature type="compositionally biased region" description="Pro residues" evidence="10">
    <location>
        <begin position="614"/>
        <end position="628"/>
    </location>
</feature>
<dbReference type="OrthoDB" id="435460at2759"/>
<dbReference type="SUPFAM" id="SSF46689">
    <property type="entry name" value="Homeodomain-like"/>
    <property type="match status" value="1"/>
</dbReference>
<dbReference type="PANTHER" id="PTHR16466:SF6">
    <property type="entry name" value="TELOMERIC REPEAT-BINDING FACTOR 2-INTERACTING PROTEIN 1"/>
    <property type="match status" value="1"/>
</dbReference>
<feature type="compositionally biased region" description="Polar residues" evidence="10">
    <location>
        <begin position="361"/>
        <end position="372"/>
    </location>
</feature>
<comment type="function">
    <text evidence="9">Involved in the regulation of telomere length, clustering and has a specific role in telomere position effect (TPE).</text>
</comment>
<dbReference type="Proteomes" id="UP000800200">
    <property type="component" value="Unassembled WGS sequence"/>
</dbReference>
<evidence type="ECO:0000256" key="2">
    <source>
        <dbReference type="ARBA" id="ARBA00022454"/>
    </source>
</evidence>
<comment type="subcellular location">
    <subcellularLocation>
        <location evidence="9">Nucleus</location>
    </subcellularLocation>
    <subcellularLocation>
        <location evidence="9">Chromosome</location>
        <location evidence="9">Telomere</location>
    </subcellularLocation>
</comment>
<dbReference type="InterPro" id="IPR038104">
    <property type="entry name" value="Rap1_C_sf"/>
</dbReference>
<evidence type="ECO:0000313" key="12">
    <source>
        <dbReference type="EMBL" id="KAF2181099.1"/>
    </source>
</evidence>
<dbReference type="GO" id="GO:0010833">
    <property type="term" value="P:telomere maintenance via telomere lengthening"/>
    <property type="evidence" value="ECO:0007669"/>
    <property type="project" value="UniProtKB-UniRule"/>
</dbReference>
<dbReference type="InterPro" id="IPR039595">
    <property type="entry name" value="TE2IP/Rap1"/>
</dbReference>
<feature type="domain" description="HMG box" evidence="11">
    <location>
        <begin position="410"/>
        <end position="478"/>
    </location>
</feature>
<keyword evidence="7 8" id="KW-0539">Nucleus</keyword>
<feature type="region of interest" description="Disordered" evidence="10">
    <location>
        <begin position="88"/>
        <end position="114"/>
    </location>
</feature>
<dbReference type="Gene3D" id="1.10.30.10">
    <property type="entry name" value="High mobility group box domain"/>
    <property type="match status" value="1"/>
</dbReference>
<dbReference type="InterPro" id="IPR021661">
    <property type="entry name" value="Rap1_C"/>
</dbReference>
<dbReference type="GO" id="GO:0070187">
    <property type="term" value="C:shelterin complex"/>
    <property type="evidence" value="ECO:0007669"/>
    <property type="project" value="TreeGrafter"/>
</dbReference>
<feature type="compositionally biased region" description="Basic and acidic residues" evidence="10">
    <location>
        <begin position="204"/>
        <end position="219"/>
    </location>
</feature>
<evidence type="ECO:0000256" key="10">
    <source>
        <dbReference type="SAM" id="MobiDB-lite"/>
    </source>
</evidence>
<name>A0A6A6DSA4_9PEZI</name>
<dbReference type="GO" id="GO:0031848">
    <property type="term" value="P:protection from non-homologous end joining at telomere"/>
    <property type="evidence" value="ECO:0007669"/>
    <property type="project" value="TreeGrafter"/>
</dbReference>
<feature type="region of interest" description="Disordered" evidence="10">
    <location>
        <begin position="316"/>
        <end position="379"/>
    </location>
</feature>
<dbReference type="InterPro" id="IPR009057">
    <property type="entry name" value="Homeodomain-like_sf"/>
</dbReference>
<keyword evidence="8" id="KW-0238">DNA-binding</keyword>
<dbReference type="Pfam" id="PF16589">
    <property type="entry name" value="BRCT_2"/>
    <property type="match status" value="1"/>
</dbReference>
<evidence type="ECO:0000259" key="11">
    <source>
        <dbReference type="PROSITE" id="PS50118"/>
    </source>
</evidence>
<dbReference type="CDD" id="cd11655">
    <property type="entry name" value="rap1_myb-like"/>
    <property type="match status" value="1"/>
</dbReference>
<dbReference type="SUPFAM" id="SSF47095">
    <property type="entry name" value="HMG-box"/>
    <property type="match status" value="1"/>
</dbReference>
<dbReference type="AlphaFoldDB" id="A0A6A6DSA4"/>
<gene>
    <name evidence="12" type="ORF">K469DRAFT_792945</name>
</gene>
<feature type="compositionally biased region" description="Polar residues" evidence="10">
    <location>
        <begin position="664"/>
        <end position="681"/>
    </location>
</feature>
<feature type="compositionally biased region" description="Polar residues" evidence="10">
    <location>
        <begin position="633"/>
        <end position="648"/>
    </location>
</feature>
<feature type="compositionally biased region" description="Basic and acidic residues" evidence="10">
    <location>
        <begin position="704"/>
        <end position="719"/>
    </location>
</feature>
<keyword evidence="5" id="KW-0010">Activator</keyword>